<reference evidence="1" key="1">
    <citation type="submission" date="2014-11" db="EMBL/GenBank/DDBJ databases">
        <authorList>
            <person name="Amaro Gonzalez C."/>
        </authorList>
    </citation>
    <scope>NUCLEOTIDE SEQUENCE</scope>
</reference>
<sequence length="28" mass="3261">MLAVILMDDLTPRQDPDTAIKTKRKQYV</sequence>
<proteinExistence type="predicted"/>
<reference evidence="1" key="2">
    <citation type="journal article" date="2015" name="Fish Shellfish Immunol.">
        <title>Early steps in the European eel (Anguilla anguilla)-Vibrio vulnificus interaction in the gills: Role of the RtxA13 toxin.</title>
        <authorList>
            <person name="Callol A."/>
            <person name="Pajuelo D."/>
            <person name="Ebbesson L."/>
            <person name="Teles M."/>
            <person name="MacKenzie S."/>
            <person name="Amaro C."/>
        </authorList>
    </citation>
    <scope>NUCLEOTIDE SEQUENCE</scope>
</reference>
<evidence type="ECO:0000313" key="1">
    <source>
        <dbReference type="EMBL" id="JAH63252.1"/>
    </source>
</evidence>
<dbReference type="EMBL" id="GBXM01045325">
    <property type="protein sequence ID" value="JAH63252.1"/>
    <property type="molecule type" value="Transcribed_RNA"/>
</dbReference>
<dbReference type="AlphaFoldDB" id="A0A0E9UC07"/>
<name>A0A0E9UC07_ANGAN</name>
<protein>
    <submittedName>
        <fullName evidence="1">Uncharacterized protein</fullName>
    </submittedName>
</protein>
<accession>A0A0E9UC07</accession>
<organism evidence="1">
    <name type="scientific">Anguilla anguilla</name>
    <name type="common">European freshwater eel</name>
    <name type="synonym">Muraena anguilla</name>
    <dbReference type="NCBI Taxonomy" id="7936"/>
    <lineage>
        <taxon>Eukaryota</taxon>
        <taxon>Metazoa</taxon>
        <taxon>Chordata</taxon>
        <taxon>Craniata</taxon>
        <taxon>Vertebrata</taxon>
        <taxon>Euteleostomi</taxon>
        <taxon>Actinopterygii</taxon>
        <taxon>Neopterygii</taxon>
        <taxon>Teleostei</taxon>
        <taxon>Anguilliformes</taxon>
        <taxon>Anguillidae</taxon>
        <taxon>Anguilla</taxon>
    </lineage>
</organism>